<dbReference type="VEuPathDB" id="VectorBase:GPPI011537"/>
<sequence length="92" mass="10382">MGKRPHVLSGRGFQLLLKKPGRLVSLQGDDDDDDDDDDDAPHHRMIRLPLLMVAFQQLHQKFRRVFSVVLPLFVKPVVKSLLPISANESVGN</sequence>
<keyword evidence="2" id="KW-1185">Reference proteome</keyword>
<dbReference type="EMBL" id="JXJN01004959">
    <property type="status" value="NOT_ANNOTATED_CDS"/>
    <property type="molecule type" value="Genomic_DNA"/>
</dbReference>
<protein>
    <submittedName>
        <fullName evidence="1">Uncharacterized protein</fullName>
    </submittedName>
</protein>
<dbReference type="Proteomes" id="UP000092460">
    <property type="component" value="Unassembled WGS sequence"/>
</dbReference>
<evidence type="ECO:0000313" key="2">
    <source>
        <dbReference type="Proteomes" id="UP000092460"/>
    </source>
</evidence>
<proteinExistence type="predicted"/>
<reference evidence="1" key="2">
    <citation type="submission" date="2020-05" db="UniProtKB">
        <authorList>
            <consortium name="EnsemblMetazoa"/>
        </authorList>
    </citation>
    <scope>IDENTIFICATION</scope>
    <source>
        <strain evidence="1">IAEA</strain>
    </source>
</reference>
<accession>A0A1B0AWY2</accession>
<dbReference type="AlphaFoldDB" id="A0A1B0AWY2"/>
<name>A0A1B0AWY2_9MUSC</name>
<dbReference type="EnsemblMetazoa" id="GPPI011537-RA">
    <property type="protein sequence ID" value="GPPI011537-PA"/>
    <property type="gene ID" value="GPPI011537"/>
</dbReference>
<evidence type="ECO:0000313" key="1">
    <source>
        <dbReference type="EnsemblMetazoa" id="GPPI011537-PA"/>
    </source>
</evidence>
<organism evidence="1 2">
    <name type="scientific">Glossina palpalis gambiensis</name>
    <dbReference type="NCBI Taxonomy" id="67801"/>
    <lineage>
        <taxon>Eukaryota</taxon>
        <taxon>Metazoa</taxon>
        <taxon>Ecdysozoa</taxon>
        <taxon>Arthropoda</taxon>
        <taxon>Hexapoda</taxon>
        <taxon>Insecta</taxon>
        <taxon>Pterygota</taxon>
        <taxon>Neoptera</taxon>
        <taxon>Endopterygota</taxon>
        <taxon>Diptera</taxon>
        <taxon>Brachycera</taxon>
        <taxon>Muscomorpha</taxon>
        <taxon>Hippoboscoidea</taxon>
        <taxon>Glossinidae</taxon>
        <taxon>Glossina</taxon>
    </lineage>
</organism>
<reference evidence="2" key="1">
    <citation type="submission" date="2015-01" db="EMBL/GenBank/DDBJ databases">
        <authorList>
            <person name="Aksoy S."/>
            <person name="Warren W."/>
            <person name="Wilson R.K."/>
        </authorList>
    </citation>
    <scope>NUCLEOTIDE SEQUENCE [LARGE SCALE GENOMIC DNA]</scope>
    <source>
        <strain evidence="2">IAEA</strain>
    </source>
</reference>